<feature type="chain" id="PRO_5013314118" evidence="1">
    <location>
        <begin position="21"/>
        <end position="141"/>
    </location>
</feature>
<keyword evidence="3" id="KW-1185">Reference proteome</keyword>
<dbReference type="STRING" id="570521.SAMN04488508_10666"/>
<dbReference type="InterPro" id="IPR039437">
    <property type="entry name" value="FrzH/put_lumazine-bd"/>
</dbReference>
<dbReference type="OrthoDB" id="1441434at2"/>
<proteinExistence type="predicted"/>
<dbReference type="Proteomes" id="UP000184432">
    <property type="component" value="Unassembled WGS sequence"/>
</dbReference>
<dbReference type="EMBL" id="FQYP01000006">
    <property type="protein sequence ID" value="SHJ17157.1"/>
    <property type="molecule type" value="Genomic_DNA"/>
</dbReference>
<evidence type="ECO:0000313" key="2">
    <source>
        <dbReference type="EMBL" id="SHJ17157.1"/>
    </source>
</evidence>
<protein>
    <submittedName>
        <fullName evidence="2">Putative lumazine-binding</fullName>
    </submittedName>
</protein>
<reference evidence="3" key="1">
    <citation type="submission" date="2016-11" db="EMBL/GenBank/DDBJ databases">
        <authorList>
            <person name="Varghese N."/>
            <person name="Submissions S."/>
        </authorList>
    </citation>
    <scope>NUCLEOTIDE SEQUENCE [LARGE SCALE GENOMIC DNA]</scope>
    <source>
        <strain evidence="3">DSM 22623</strain>
    </source>
</reference>
<dbReference type="InterPro" id="IPR032710">
    <property type="entry name" value="NTF2-like_dom_sf"/>
</dbReference>
<accession>A0A1M6H4H9</accession>
<evidence type="ECO:0000313" key="3">
    <source>
        <dbReference type="Proteomes" id="UP000184432"/>
    </source>
</evidence>
<dbReference type="Pfam" id="PF12893">
    <property type="entry name" value="Lumazine_bd_2"/>
    <property type="match status" value="1"/>
</dbReference>
<dbReference type="AlphaFoldDB" id="A0A1M6H4H9"/>
<keyword evidence="1" id="KW-0732">Signal</keyword>
<organism evidence="2 3">
    <name type="scientific">Aquimarina spongiae</name>
    <dbReference type="NCBI Taxonomy" id="570521"/>
    <lineage>
        <taxon>Bacteria</taxon>
        <taxon>Pseudomonadati</taxon>
        <taxon>Bacteroidota</taxon>
        <taxon>Flavobacteriia</taxon>
        <taxon>Flavobacteriales</taxon>
        <taxon>Flavobacteriaceae</taxon>
        <taxon>Aquimarina</taxon>
    </lineage>
</organism>
<dbReference type="SUPFAM" id="SSF54427">
    <property type="entry name" value="NTF2-like"/>
    <property type="match status" value="1"/>
</dbReference>
<sequence>MKNTILIGLIVLFANAPVQAQSTEEKEIKDTVLAFAKAGDQNDVQTLEQHLDSNYRVVMNRLFGSSEVAIVPRSVYLQKIKSKEWGGDQREVSFKNIIVNENVATAKVVLKGKKATFVSLMDLIKTEKGSWKLISDTPIIL</sequence>
<name>A0A1M6H4H9_9FLAO</name>
<dbReference type="Gene3D" id="3.10.450.50">
    <property type="match status" value="1"/>
</dbReference>
<feature type="signal peptide" evidence="1">
    <location>
        <begin position="1"/>
        <end position="20"/>
    </location>
</feature>
<gene>
    <name evidence="2" type="ORF">SAMN04488508_10666</name>
</gene>
<evidence type="ECO:0000256" key="1">
    <source>
        <dbReference type="SAM" id="SignalP"/>
    </source>
</evidence>
<dbReference type="RefSeq" id="WP_073316778.1">
    <property type="nucleotide sequence ID" value="NZ_FQYP01000006.1"/>
</dbReference>